<sequence>MQQITATDPLERNEDRFGEFYVVLKLGLKEKSYECVYSHKHAVYEEVKKAESYDEFMKMYVEEYVHADDKDKVLHFLLSDGLTENLVNGCAEKDIIYRRLNDKKEKSYIWMKAKKYVDVNDDTAIVTLHNLKKIYHMMVNMKKELKKREKDLTDHYWNMVSLLSTVLDHNNLVESVQQDNMIFFTKQIYQQLQKDYPEYGIADEEIEAVSHLAPIHDIGKISVPMEILNKKGKLSTEEMDVVKHHPLTGAEMTRRFPKGFTTEVLNEFSYEICRHHHERYDGSGYPDGLIGDEIPLCAQVVGLADAYDALISVRPYKRKMTHEEAVQMIINGECGAFSDSLLHCFQKVAMREEWVLKAI</sequence>
<dbReference type="PROSITE" id="PS51832">
    <property type="entry name" value="HD_GYP"/>
    <property type="match status" value="1"/>
</dbReference>
<accession>A0A4Q1RDD1</accession>
<dbReference type="RefSeq" id="WP_129259692.1">
    <property type="nucleotide sequence ID" value="NZ_SDKC01000002.1"/>
</dbReference>
<dbReference type="InterPro" id="IPR037522">
    <property type="entry name" value="HD_GYP_dom"/>
</dbReference>
<dbReference type="InterPro" id="IPR052020">
    <property type="entry name" value="Cyclic_di-GMP/3'3'-cGAMP_PDE"/>
</dbReference>
<dbReference type="AlphaFoldDB" id="A0A4Q1RDD1"/>
<reference evidence="2 3" key="1">
    <citation type="submission" date="2019-01" db="EMBL/GenBank/DDBJ databases">
        <title>Blautia sp. nov. KGMB01111 isolated human feces.</title>
        <authorList>
            <person name="Park J.-E."/>
            <person name="Kim J.-S."/>
            <person name="Park S.-H."/>
        </authorList>
    </citation>
    <scope>NUCLEOTIDE SEQUENCE [LARGE SCALE GENOMIC DNA]</scope>
    <source>
        <strain evidence="2 3">KGMB01111</strain>
    </source>
</reference>
<dbReference type="Gene3D" id="1.10.3210.10">
    <property type="entry name" value="Hypothetical protein af1432"/>
    <property type="match status" value="1"/>
</dbReference>
<protein>
    <submittedName>
        <fullName evidence="2">HD domain-containing protein</fullName>
    </submittedName>
</protein>
<dbReference type="EMBL" id="SDKC01000002">
    <property type="protein sequence ID" value="RXS72576.1"/>
    <property type="molecule type" value="Genomic_DNA"/>
</dbReference>
<dbReference type="InterPro" id="IPR003607">
    <property type="entry name" value="HD/PDEase_dom"/>
</dbReference>
<gene>
    <name evidence="2" type="ORF">ETP43_16490</name>
</gene>
<dbReference type="PANTHER" id="PTHR45228">
    <property type="entry name" value="CYCLIC DI-GMP PHOSPHODIESTERASE TM_0186-RELATED"/>
    <property type="match status" value="1"/>
</dbReference>
<feature type="domain" description="HD-GYP" evidence="1">
    <location>
        <begin position="152"/>
        <end position="359"/>
    </location>
</feature>
<organism evidence="2 3">
    <name type="scientific">Blautia faecicola</name>
    <dbReference type="NCBI Taxonomy" id="2509240"/>
    <lineage>
        <taxon>Bacteria</taxon>
        <taxon>Bacillati</taxon>
        <taxon>Bacillota</taxon>
        <taxon>Clostridia</taxon>
        <taxon>Lachnospirales</taxon>
        <taxon>Lachnospiraceae</taxon>
        <taxon>Blautia</taxon>
    </lineage>
</organism>
<dbReference type="SUPFAM" id="SSF109604">
    <property type="entry name" value="HD-domain/PDEase-like"/>
    <property type="match status" value="1"/>
</dbReference>
<dbReference type="OrthoDB" id="9804747at2"/>
<dbReference type="Pfam" id="PF13487">
    <property type="entry name" value="HD_5"/>
    <property type="match status" value="1"/>
</dbReference>
<evidence type="ECO:0000313" key="2">
    <source>
        <dbReference type="EMBL" id="RXS72576.1"/>
    </source>
</evidence>
<comment type="caution">
    <text evidence="2">The sequence shown here is derived from an EMBL/GenBank/DDBJ whole genome shotgun (WGS) entry which is preliminary data.</text>
</comment>
<proteinExistence type="predicted"/>
<dbReference type="Proteomes" id="UP000290106">
    <property type="component" value="Unassembled WGS sequence"/>
</dbReference>
<dbReference type="PANTHER" id="PTHR45228:SF8">
    <property type="entry name" value="TWO-COMPONENT RESPONSE REGULATOR-RELATED"/>
    <property type="match status" value="1"/>
</dbReference>
<evidence type="ECO:0000259" key="1">
    <source>
        <dbReference type="PROSITE" id="PS51832"/>
    </source>
</evidence>
<name>A0A4Q1RDD1_9FIRM</name>
<keyword evidence="3" id="KW-1185">Reference proteome</keyword>
<dbReference type="CDD" id="cd00077">
    <property type="entry name" value="HDc"/>
    <property type="match status" value="1"/>
</dbReference>
<evidence type="ECO:0000313" key="3">
    <source>
        <dbReference type="Proteomes" id="UP000290106"/>
    </source>
</evidence>